<accession>A0A0A8EBZ9</accession>
<gene>
    <name evidence="2" type="ORF">MYF_00665</name>
</gene>
<dbReference type="InterPro" id="IPR009003">
    <property type="entry name" value="Peptidase_S1_PA"/>
</dbReference>
<proteinExistence type="predicted"/>
<evidence type="ECO:0000259" key="1">
    <source>
        <dbReference type="Pfam" id="PF00949"/>
    </source>
</evidence>
<evidence type="ECO:0000313" key="2">
    <source>
        <dbReference type="EMBL" id="AJC49691.1"/>
    </source>
</evidence>
<dbReference type="GO" id="GO:0003724">
    <property type="term" value="F:RNA helicase activity"/>
    <property type="evidence" value="ECO:0007669"/>
    <property type="project" value="InterPro"/>
</dbReference>
<dbReference type="Pfam" id="PF00949">
    <property type="entry name" value="Peptidase_S7"/>
    <property type="match status" value="1"/>
</dbReference>
<name>A0A0A8EBZ9_MESFC</name>
<protein>
    <recommendedName>
        <fullName evidence="1">Peptidase S7 domain-containing protein</fullName>
    </recommendedName>
</protein>
<dbReference type="GO" id="GO:0003723">
    <property type="term" value="F:RNA binding"/>
    <property type="evidence" value="ECO:0007669"/>
    <property type="project" value="InterPro"/>
</dbReference>
<dbReference type="EMBL" id="CP007585">
    <property type="protein sequence ID" value="AJC49691.1"/>
    <property type="molecule type" value="Genomic_DNA"/>
</dbReference>
<dbReference type="SUPFAM" id="SSF50494">
    <property type="entry name" value="Trypsin-like serine proteases"/>
    <property type="match status" value="1"/>
</dbReference>
<dbReference type="KEGG" id="mfq:MYF_00665"/>
<dbReference type="AlphaFoldDB" id="A0A0A8EBZ9"/>
<dbReference type="Proteomes" id="UP000031129">
    <property type="component" value="Chromosome"/>
</dbReference>
<organism evidence="2 3">
    <name type="scientific">Mesomycoplasma flocculare ATCC 27399</name>
    <dbReference type="NCBI Taxonomy" id="743971"/>
    <lineage>
        <taxon>Bacteria</taxon>
        <taxon>Bacillati</taxon>
        <taxon>Mycoplasmatota</taxon>
        <taxon>Mycoplasmoidales</taxon>
        <taxon>Metamycoplasmataceae</taxon>
        <taxon>Mesomycoplasma</taxon>
    </lineage>
</organism>
<dbReference type="HOGENOM" id="CLU_1110470_0_0_14"/>
<dbReference type="RefSeq" id="WP_002557598.1">
    <property type="nucleotide sequence ID" value="NZ_CP007585.1"/>
</dbReference>
<keyword evidence="3" id="KW-1185">Reference proteome</keyword>
<dbReference type="PROSITE" id="PS51257">
    <property type="entry name" value="PROKAR_LIPOPROTEIN"/>
    <property type="match status" value="1"/>
</dbReference>
<dbReference type="InterPro" id="IPR001850">
    <property type="entry name" value="Flavi_NS3_S7"/>
</dbReference>
<feature type="domain" description="Peptidase S7" evidence="1">
    <location>
        <begin position="61"/>
        <end position="222"/>
    </location>
</feature>
<reference evidence="2 3" key="1">
    <citation type="journal article" date="2015" name="Genome Announc.">
        <title>Complete Genome Sequence of Mycoplasma flocculare Strain Ms42T (ATCC 27399T).</title>
        <authorList>
            <person name="Calcutt M.J."/>
            <person name="Foecking M.F."/>
            <person name="Heidari M.B."/>
            <person name="McIntosh M.A."/>
        </authorList>
    </citation>
    <scope>NUCLEOTIDE SEQUENCE [LARGE SCALE GENOMIC DNA]</scope>
    <source>
        <strain evidence="3">ATCC 27399</strain>
    </source>
</reference>
<evidence type="ECO:0000313" key="3">
    <source>
        <dbReference type="Proteomes" id="UP000031129"/>
    </source>
</evidence>
<sequence length="251" mass="29117">MENFKKITRMVRAVLLFNFSILVSSCSNVIISKSDLLKIESNVFNFSVSKGKQNLSRFTATLLKKTKEKLIFVTTHHSLNFVKLKINEQNFNIHLEQFSKINFEIQIKSKFKIEYENKEKDILLFSLNTSKLLPFLTTNFIDFGVLEDFTSSKNSLFSLGFVTLLKSNFFPYASRLLFYTDDKIPELEEDNVLIQNIDYSQGSSGSPLFFRNKLVGLYRGKKIKSKKLIPFFRLIDSEIKEKILLLISKSN</sequence>
<dbReference type="GO" id="GO:0005524">
    <property type="term" value="F:ATP binding"/>
    <property type="evidence" value="ECO:0007669"/>
    <property type="project" value="InterPro"/>
</dbReference>